<dbReference type="PANTHER" id="PTHR43166:SF30">
    <property type="entry name" value="METHIONINE IMPORT ATP-BINDING PROTEIN METN"/>
    <property type="match status" value="1"/>
</dbReference>
<dbReference type="SMART" id="SM00930">
    <property type="entry name" value="NIL"/>
    <property type="match status" value="1"/>
</dbReference>
<dbReference type="Gene3D" id="3.40.50.300">
    <property type="entry name" value="P-loop containing nucleotide triphosphate hydrolases"/>
    <property type="match status" value="1"/>
</dbReference>
<keyword evidence="8" id="KW-0472">Membrane</keyword>
<comment type="function">
    <text evidence="9">Part of the ABC transporter FtsEX involved in cellular division. Has ATPase activity.</text>
</comment>
<evidence type="ECO:0000256" key="7">
    <source>
        <dbReference type="ARBA" id="ARBA00022970"/>
    </source>
</evidence>
<dbReference type="EMBL" id="JAWNFU010000003">
    <property type="protein sequence ID" value="MDY5153572.1"/>
    <property type="molecule type" value="Genomic_DNA"/>
</dbReference>
<accession>A0A1G7BD38</accession>
<reference evidence="14" key="1">
    <citation type="submission" date="2016-10" db="EMBL/GenBank/DDBJ databases">
        <authorList>
            <person name="Varghese N."/>
        </authorList>
    </citation>
    <scope>NUCLEOTIDE SEQUENCE [LARGE SCALE GENOMIC DNA]</scope>
    <source>
        <strain evidence="14">DSM 20639</strain>
    </source>
</reference>
<organism evidence="13 14">
    <name type="scientific">Actinobaculum suis</name>
    <dbReference type="NCBI Taxonomy" id="1657"/>
    <lineage>
        <taxon>Bacteria</taxon>
        <taxon>Bacillati</taxon>
        <taxon>Actinomycetota</taxon>
        <taxon>Actinomycetes</taxon>
        <taxon>Actinomycetales</taxon>
        <taxon>Actinomycetaceae</taxon>
        <taxon>Actinobaculum</taxon>
    </lineage>
</organism>
<evidence type="ECO:0000313" key="12">
    <source>
        <dbReference type="EMBL" id="MDY5153572.1"/>
    </source>
</evidence>
<dbReference type="PANTHER" id="PTHR43166">
    <property type="entry name" value="AMINO ACID IMPORT ATP-BINDING PROTEIN"/>
    <property type="match status" value="1"/>
</dbReference>
<evidence type="ECO:0000313" key="13">
    <source>
        <dbReference type="EMBL" id="SDE24933.1"/>
    </source>
</evidence>
<dbReference type="GO" id="GO:0006865">
    <property type="term" value="P:amino acid transport"/>
    <property type="evidence" value="ECO:0007669"/>
    <property type="project" value="UniProtKB-KW"/>
</dbReference>
<keyword evidence="5 13" id="KW-0067">ATP-binding</keyword>
<evidence type="ECO:0000256" key="6">
    <source>
        <dbReference type="ARBA" id="ARBA00022967"/>
    </source>
</evidence>
<dbReference type="RefSeq" id="WP_074661699.1">
    <property type="nucleotide sequence ID" value="NZ_FNAU01000004.1"/>
</dbReference>
<dbReference type="PROSITE" id="PS00211">
    <property type="entry name" value="ABC_TRANSPORTER_1"/>
    <property type="match status" value="1"/>
</dbReference>
<keyword evidence="3" id="KW-1003">Cell membrane</keyword>
<dbReference type="InterPro" id="IPR003593">
    <property type="entry name" value="AAA+_ATPase"/>
</dbReference>
<dbReference type="AlphaFoldDB" id="A0A1G7BD38"/>
<proteinExistence type="inferred from homology"/>
<dbReference type="InterPro" id="IPR045865">
    <property type="entry name" value="ACT-like_dom_sf"/>
</dbReference>
<dbReference type="Pfam" id="PF00005">
    <property type="entry name" value="ABC_tran"/>
    <property type="match status" value="1"/>
</dbReference>
<gene>
    <name evidence="12" type="ORF">R6G71_05855</name>
    <name evidence="13" type="ORF">SAMN05421878_104119</name>
</gene>
<dbReference type="SUPFAM" id="SSF55021">
    <property type="entry name" value="ACT-like"/>
    <property type="match status" value="1"/>
</dbReference>
<reference evidence="13" key="2">
    <citation type="submission" date="2016-10" db="EMBL/GenBank/DDBJ databases">
        <authorList>
            <person name="de Groot N.N."/>
        </authorList>
    </citation>
    <scope>NUCLEOTIDE SEQUENCE [LARGE SCALE GENOMIC DNA]</scope>
    <source>
        <strain evidence="13">DSM 20639</strain>
    </source>
</reference>
<evidence type="ECO:0000256" key="1">
    <source>
        <dbReference type="ARBA" id="ARBA00005417"/>
    </source>
</evidence>
<dbReference type="GO" id="GO:0005524">
    <property type="term" value="F:ATP binding"/>
    <property type="evidence" value="ECO:0007669"/>
    <property type="project" value="UniProtKB-KW"/>
</dbReference>
<dbReference type="SUPFAM" id="SSF52540">
    <property type="entry name" value="P-loop containing nucleoside triphosphate hydrolases"/>
    <property type="match status" value="1"/>
</dbReference>
<keyword evidence="14" id="KW-1185">Reference proteome</keyword>
<evidence type="ECO:0000256" key="3">
    <source>
        <dbReference type="ARBA" id="ARBA00022475"/>
    </source>
</evidence>
<evidence type="ECO:0000256" key="8">
    <source>
        <dbReference type="ARBA" id="ARBA00023136"/>
    </source>
</evidence>
<keyword evidence="2" id="KW-0813">Transport</keyword>
<dbReference type="SMART" id="SM00382">
    <property type="entry name" value="AAA"/>
    <property type="match status" value="1"/>
</dbReference>
<dbReference type="EMBL" id="FNAU01000004">
    <property type="protein sequence ID" value="SDE24933.1"/>
    <property type="molecule type" value="Genomic_DNA"/>
</dbReference>
<feature type="domain" description="ABC transporter" evidence="11">
    <location>
        <begin position="18"/>
        <end position="257"/>
    </location>
</feature>
<dbReference type="FunFam" id="3.40.50.300:FF:000056">
    <property type="entry name" value="Cell division ATP-binding protein FtsE"/>
    <property type="match status" value="1"/>
</dbReference>
<evidence type="ECO:0000256" key="2">
    <source>
        <dbReference type="ARBA" id="ARBA00022448"/>
    </source>
</evidence>
<name>A0A1G7BD38_9ACTO</name>
<dbReference type="InterPro" id="IPR027417">
    <property type="entry name" value="P-loop_NTPase"/>
</dbReference>
<dbReference type="InterPro" id="IPR017871">
    <property type="entry name" value="ABC_transporter-like_CS"/>
</dbReference>
<comment type="similarity">
    <text evidence="1">Belongs to the ABC transporter superfamily.</text>
</comment>
<dbReference type="Proteomes" id="UP000182744">
    <property type="component" value="Unassembled WGS sequence"/>
</dbReference>
<dbReference type="GO" id="GO:0016887">
    <property type="term" value="F:ATP hydrolysis activity"/>
    <property type="evidence" value="ECO:0007669"/>
    <property type="project" value="InterPro"/>
</dbReference>
<dbReference type="CDD" id="cd03258">
    <property type="entry name" value="ABC_MetN_methionine_transporter"/>
    <property type="match status" value="1"/>
</dbReference>
<keyword evidence="7" id="KW-0029">Amino-acid transport</keyword>
<evidence type="ECO:0000256" key="5">
    <source>
        <dbReference type="ARBA" id="ARBA00022840"/>
    </source>
</evidence>
<dbReference type="Pfam" id="PF09383">
    <property type="entry name" value="NIL"/>
    <property type="match status" value="1"/>
</dbReference>
<sequence>MSSPQAAERSAPSEPALIELENITKTFVDGDSRTVAVNDVSLRINRGDIFGIIGFSGAGKSTLVRCVNLLERPEHGKVLVGGKDLTQLSARELRHERTKIGMIFQHFNLLPSRTVAENVAYPLRGSGLRKQEIREKVAHLLDLVGIGEKAGAHPGELSGGQKQRVAIARALANDPEVLLCDEATSALDPQTTQQILDLLASLQRKLGLTILVITHEMAVVKQICNKVAVMESGKVIEQGDILQVFTDPQEEVTQNFIRSTSQLTKAERLIAEGSPVTQISDGELIVRLRYRTSNVSEPIVSGVSRRFGINLNIIFADVEIVAGSPVGGIVAIVSGPDRSISTALAYLRENNIGTEVLKDARLPR</sequence>
<evidence type="ECO:0000256" key="10">
    <source>
        <dbReference type="ARBA" id="ARBA00063837"/>
    </source>
</evidence>
<reference evidence="12" key="3">
    <citation type="submission" date="2023-10" db="EMBL/GenBank/DDBJ databases">
        <title>Whole Genome based description of the genera Actinobaculum and Actinotignum reveals a complex phylogenetic relationship within the species included in the genus Actinotignum.</title>
        <authorList>
            <person name="Jensen C.S."/>
            <person name="Dargis R."/>
            <person name="Kemp M."/>
            <person name="Christensen J.J."/>
        </authorList>
    </citation>
    <scope>NUCLEOTIDE SEQUENCE</scope>
    <source>
        <strain evidence="12">Actinobaculum_suis_CCUG19206T</strain>
    </source>
</reference>
<dbReference type="PROSITE" id="PS50893">
    <property type="entry name" value="ABC_TRANSPORTER_2"/>
    <property type="match status" value="1"/>
</dbReference>
<dbReference type="InterPro" id="IPR018449">
    <property type="entry name" value="NIL_domain"/>
</dbReference>
<dbReference type="Proteomes" id="UP001273799">
    <property type="component" value="Unassembled WGS sequence"/>
</dbReference>
<evidence type="ECO:0000256" key="4">
    <source>
        <dbReference type="ARBA" id="ARBA00022741"/>
    </source>
</evidence>
<dbReference type="InterPro" id="IPR041701">
    <property type="entry name" value="MetN_ABC"/>
</dbReference>
<evidence type="ECO:0000313" key="14">
    <source>
        <dbReference type="Proteomes" id="UP000182744"/>
    </source>
</evidence>
<protein>
    <submittedName>
        <fullName evidence="12">ATP-binding cassette domain-containing protein</fullName>
    </submittedName>
    <submittedName>
        <fullName evidence="13">D-methionine transport system ATP-binding protein</fullName>
    </submittedName>
</protein>
<dbReference type="InterPro" id="IPR050086">
    <property type="entry name" value="MetN_ABC_transporter-like"/>
</dbReference>
<dbReference type="InterPro" id="IPR003439">
    <property type="entry name" value="ABC_transporter-like_ATP-bd"/>
</dbReference>
<comment type="subunit">
    <text evidence="10">Homodimer. Forms a membrane-associated complex with FtsX.</text>
</comment>
<keyword evidence="6" id="KW-1278">Translocase</keyword>
<dbReference type="GO" id="GO:0005886">
    <property type="term" value="C:plasma membrane"/>
    <property type="evidence" value="ECO:0007669"/>
    <property type="project" value="UniProtKB-ARBA"/>
</dbReference>
<evidence type="ECO:0000259" key="11">
    <source>
        <dbReference type="PROSITE" id="PS50893"/>
    </source>
</evidence>
<keyword evidence="4" id="KW-0547">Nucleotide-binding</keyword>
<dbReference type="Gene3D" id="3.30.70.260">
    <property type="match status" value="1"/>
</dbReference>
<evidence type="ECO:0000256" key="9">
    <source>
        <dbReference type="ARBA" id="ARBA00054718"/>
    </source>
</evidence>